<evidence type="ECO:0000256" key="1">
    <source>
        <dbReference type="ARBA" id="ARBA00012417"/>
    </source>
</evidence>
<dbReference type="RefSeq" id="WP_124176976.1">
    <property type="nucleotide sequence ID" value="NZ_REFY01000001.1"/>
</dbReference>
<evidence type="ECO:0000313" key="6">
    <source>
        <dbReference type="Proteomes" id="UP000273828"/>
    </source>
</evidence>
<proteinExistence type="predicted"/>
<protein>
    <recommendedName>
        <fullName evidence="1">DNA-directed DNA polymerase</fullName>
        <ecNumber evidence="1">2.7.7.7</ecNumber>
    </recommendedName>
</protein>
<keyword evidence="2" id="KW-0808">Transferase</keyword>
<dbReference type="EMBL" id="REFY01000001">
    <property type="protein sequence ID" value="RQG93089.1"/>
    <property type="molecule type" value="Genomic_DNA"/>
</dbReference>
<accession>A0A3N6P4Z0</accession>
<dbReference type="EC" id="2.7.7.7" evidence="1"/>
<dbReference type="Gene3D" id="1.10.132.60">
    <property type="entry name" value="DNA polymerase family B, C-terminal domain"/>
    <property type="match status" value="1"/>
</dbReference>
<reference evidence="5 6" key="1">
    <citation type="submission" date="2018-10" db="EMBL/GenBank/DDBJ databases">
        <title>Natrarchaeobius chitinivorans gen. nov., sp. nov., and Natrarchaeobius haloalkaliphilus sp. nov., alkaliphilic, chitin-utilizing haloarchaea from hypersaline alkaline lakes.</title>
        <authorList>
            <person name="Sorokin D.Y."/>
            <person name="Elcheninov A.G."/>
            <person name="Kostrikina N.A."/>
            <person name="Bale N.J."/>
            <person name="Sinninghe Damste J.S."/>
            <person name="Khijniak T.V."/>
            <person name="Kublanov I.V."/>
            <person name="Toshchakov S.V."/>
        </authorList>
    </citation>
    <scope>NUCLEOTIDE SEQUENCE [LARGE SCALE GENOMIC DNA]</scope>
    <source>
        <strain evidence="5 6">AArcht-Sl</strain>
    </source>
</reference>
<dbReference type="SUPFAM" id="SSF56672">
    <property type="entry name" value="DNA/RNA polymerases"/>
    <property type="match status" value="1"/>
</dbReference>
<comment type="caution">
    <text evidence="5">The sequence shown here is derived from an EMBL/GenBank/DDBJ whole genome shotgun (WGS) entry which is preliminary data.</text>
</comment>
<dbReference type="InterPro" id="IPR043502">
    <property type="entry name" value="DNA/RNA_pol_sf"/>
</dbReference>
<keyword evidence="6" id="KW-1185">Reference proteome</keyword>
<dbReference type="Proteomes" id="UP000273828">
    <property type="component" value="Unassembled WGS sequence"/>
</dbReference>
<organism evidence="5 6">
    <name type="scientific">Natrarchaeobius halalkaliphilus</name>
    <dbReference type="NCBI Taxonomy" id="1679091"/>
    <lineage>
        <taxon>Archaea</taxon>
        <taxon>Methanobacteriati</taxon>
        <taxon>Methanobacteriota</taxon>
        <taxon>Stenosarchaea group</taxon>
        <taxon>Halobacteria</taxon>
        <taxon>Halobacteriales</taxon>
        <taxon>Natrialbaceae</taxon>
        <taxon>Natrarchaeobius</taxon>
    </lineage>
</organism>
<dbReference type="GO" id="GO:0003887">
    <property type="term" value="F:DNA-directed DNA polymerase activity"/>
    <property type="evidence" value="ECO:0007669"/>
    <property type="project" value="UniProtKB-KW"/>
</dbReference>
<gene>
    <name evidence="5" type="ORF">EA462_02475</name>
</gene>
<sequence length="144" mass="15415">MMELISDAADQIDPVNADLEVIGIPGGIGKELEDYAIEGAHVRGARYMNTMSGTDIGINSKPKRVYLQPTICLGEGEDAEMVDVISFEELSALPAEYRSDLKIDAAAMTNKLIEKPLDEILQAVGVDTKAAIKGQSQTGLAAFM</sequence>
<keyword evidence="4" id="KW-0239">DNA-directed DNA polymerase</keyword>
<name>A0A3N6P4Z0_9EURY</name>
<evidence type="ECO:0000313" key="5">
    <source>
        <dbReference type="EMBL" id="RQG93089.1"/>
    </source>
</evidence>
<evidence type="ECO:0000256" key="4">
    <source>
        <dbReference type="ARBA" id="ARBA00022932"/>
    </source>
</evidence>
<evidence type="ECO:0000256" key="3">
    <source>
        <dbReference type="ARBA" id="ARBA00022695"/>
    </source>
</evidence>
<keyword evidence="3" id="KW-0548">Nucleotidyltransferase</keyword>
<evidence type="ECO:0000256" key="2">
    <source>
        <dbReference type="ARBA" id="ARBA00022679"/>
    </source>
</evidence>
<dbReference type="InterPro" id="IPR042087">
    <property type="entry name" value="DNA_pol_B_thumb"/>
</dbReference>
<dbReference type="OrthoDB" id="323192at2157"/>
<dbReference type="AlphaFoldDB" id="A0A3N6P4Z0"/>